<organism evidence="2 3">
    <name type="scientific">Flammeovirga kamogawensis</name>
    <dbReference type="NCBI Taxonomy" id="373891"/>
    <lineage>
        <taxon>Bacteria</taxon>
        <taxon>Pseudomonadati</taxon>
        <taxon>Bacteroidota</taxon>
        <taxon>Cytophagia</taxon>
        <taxon>Cytophagales</taxon>
        <taxon>Flammeovirgaceae</taxon>
        <taxon>Flammeovirga</taxon>
    </lineage>
</organism>
<reference evidence="2 3" key="1">
    <citation type="submission" date="2021-05" db="EMBL/GenBank/DDBJ databases">
        <title>Comparative genomic studies on the polysaccharide-degrading batcterial strains of the Flammeovirga genus.</title>
        <authorList>
            <person name="Zewei F."/>
            <person name="Zheng Z."/>
            <person name="Yu L."/>
            <person name="Ruyue G."/>
            <person name="Yanhong M."/>
            <person name="Yuanyuan C."/>
            <person name="Jingyan G."/>
            <person name="Wenjun H."/>
        </authorList>
    </citation>
    <scope>NUCLEOTIDE SEQUENCE [LARGE SCALE GENOMIC DNA]</scope>
    <source>
        <strain evidence="2 3">YS10</strain>
    </source>
</reference>
<accession>A0ABX8GRZ3</accession>
<keyword evidence="1" id="KW-0732">Signal</keyword>
<feature type="chain" id="PRO_5045148174" evidence="1">
    <location>
        <begin position="29"/>
        <end position="258"/>
    </location>
</feature>
<evidence type="ECO:0000256" key="1">
    <source>
        <dbReference type="SAM" id="SignalP"/>
    </source>
</evidence>
<dbReference type="EMBL" id="CP076128">
    <property type="protein sequence ID" value="QWG06068.1"/>
    <property type="molecule type" value="Genomic_DNA"/>
</dbReference>
<gene>
    <name evidence="2" type="ORF">KM029_11920</name>
</gene>
<feature type="signal peptide" evidence="1">
    <location>
        <begin position="1"/>
        <end position="28"/>
    </location>
</feature>
<proteinExistence type="predicted"/>
<protein>
    <submittedName>
        <fullName evidence="2">Transporter</fullName>
    </submittedName>
</protein>
<keyword evidence="3" id="KW-1185">Reference proteome</keyword>
<dbReference type="RefSeq" id="WP_144073502.1">
    <property type="nucleotide sequence ID" value="NZ_CP076128.1"/>
</dbReference>
<dbReference type="Proteomes" id="UP000682802">
    <property type="component" value="Chromosome 1"/>
</dbReference>
<name>A0ABX8GRZ3_9BACT</name>
<evidence type="ECO:0000313" key="2">
    <source>
        <dbReference type="EMBL" id="QWG06068.1"/>
    </source>
</evidence>
<sequence length="258" mass="29542">MNLTTMKVKKEKIIVFLMFIAVTLTAVAQENEHIDPSKPTNIYTRLNNNFEMTDLKDGTQLTGYRFNVSYALKDFQTTIEIPMLYNHKTQKAGLGDLRIRSFYVPYVDYDKTFGGLGLALDVFAPMGNPKDGISSGLWSISPGIIAGFMVSEKYSIWPVVSYRYQFGERWVEGQQQSVTQHGATLQVMNTINLSDKVYLIITPMYIQNNFANMGQFDYGGEIEFNYMLIENKLQVGCFSRQLVNSQLESYRLMVRIFL</sequence>
<evidence type="ECO:0000313" key="3">
    <source>
        <dbReference type="Proteomes" id="UP000682802"/>
    </source>
</evidence>